<dbReference type="EMBL" id="MT141987">
    <property type="protein sequence ID" value="QJA72909.1"/>
    <property type="molecule type" value="Genomic_DNA"/>
</dbReference>
<dbReference type="InterPro" id="IPR009003">
    <property type="entry name" value="Peptidase_S1_PA"/>
</dbReference>
<dbReference type="InterPro" id="IPR001940">
    <property type="entry name" value="Peptidase_S1C"/>
</dbReference>
<dbReference type="EMBL" id="MT142597">
    <property type="protein sequence ID" value="QJA85814.1"/>
    <property type="molecule type" value="Genomic_DNA"/>
</dbReference>
<evidence type="ECO:0000313" key="1">
    <source>
        <dbReference type="EMBL" id="QJA72909.1"/>
    </source>
</evidence>
<dbReference type="GO" id="GO:0006508">
    <property type="term" value="P:proteolysis"/>
    <property type="evidence" value="ECO:0007669"/>
    <property type="project" value="InterPro"/>
</dbReference>
<accession>A0A6M3KWG5</accession>
<proteinExistence type="predicted"/>
<reference evidence="2" key="1">
    <citation type="submission" date="2020-03" db="EMBL/GenBank/DDBJ databases">
        <title>The deep terrestrial virosphere.</title>
        <authorList>
            <person name="Holmfeldt K."/>
            <person name="Nilsson E."/>
            <person name="Simone D."/>
            <person name="Lopez-Fernandez M."/>
            <person name="Wu X."/>
            <person name="de Brujin I."/>
            <person name="Lundin D."/>
            <person name="Andersson A."/>
            <person name="Bertilsson S."/>
            <person name="Dopson M."/>
        </authorList>
    </citation>
    <scope>NUCLEOTIDE SEQUENCE</scope>
    <source>
        <strain evidence="1">MM415A02565</strain>
        <strain evidence="2">MM415B02170</strain>
    </source>
</reference>
<name>A0A6M3KWG5_9ZZZZ</name>
<organism evidence="2">
    <name type="scientific">viral metagenome</name>
    <dbReference type="NCBI Taxonomy" id="1070528"/>
    <lineage>
        <taxon>unclassified sequences</taxon>
        <taxon>metagenomes</taxon>
        <taxon>organismal metagenomes</taxon>
    </lineage>
</organism>
<dbReference type="AlphaFoldDB" id="A0A6M3KWG5"/>
<dbReference type="Pfam" id="PF13365">
    <property type="entry name" value="Trypsin_2"/>
    <property type="match status" value="1"/>
</dbReference>
<dbReference type="Gene3D" id="2.40.10.120">
    <property type="match status" value="1"/>
</dbReference>
<protein>
    <submittedName>
        <fullName evidence="2">Putative trypsin-like peptidase domain containing protein</fullName>
    </submittedName>
</protein>
<evidence type="ECO:0000313" key="2">
    <source>
        <dbReference type="EMBL" id="QJA85814.1"/>
    </source>
</evidence>
<dbReference type="GO" id="GO:0004252">
    <property type="term" value="F:serine-type endopeptidase activity"/>
    <property type="evidence" value="ECO:0007669"/>
    <property type="project" value="InterPro"/>
</dbReference>
<dbReference type="PRINTS" id="PR00834">
    <property type="entry name" value="PROTEASES2C"/>
</dbReference>
<sequence>MPTPEKDTYTKIELEKLISEKLQKAIEAERELQGRNKYNSSLTKVEAYIRPKSKTLIPIGSIPGVPKWARFPERVLVVYKTEKAEVKPWEKDSEQDVLSISETAGVSISKAQEILSNLKSKGYSVSKESVKVDAETRLLWFSNGWDDSYPMELSWSVTYPGESNNMVRGYDSRGIVETAAIADDLESYGKLKTVKIEAGYLDLQDQYKPKSYEVERLMKELQDLKDRYQKLLDEEMARNSKEVLKRDITKVTWTDVAFGVVKAEVFWVYSAASGVFLGNMKARPEFSGWGDTTVHNVSPENKAIILTNAHVARMAMEFEIYVSKDKEIMWLVYPGYPSVRHTQDSDSYGSPAPVLAQDMSFVVSADYDCAIMATSAVPQYEKHKAYLGDSDKVNEGDSVVMVGNPSHLQKFLTEGVVSNKNYTVLKSSLIDRFMASGMPKSIFNWLLNSSWWFDTPIGIGGTSGSGVWALAGSQRGKVVALHNMGLSSPTGNDLLASERIEIDSRQFAGMMAGKMDAVFSDWAKENKNELFEKDGYRKVKFTRNMTDIKAKDTEFAEILVEHSGRFDVAGMNGAIPINLIKRFLQERGLDPEHFGFEGASRDYWTK</sequence>
<gene>
    <name evidence="1" type="ORF">MM415A02565_0006</name>
    <name evidence="2" type="ORF">MM415B02170_0004</name>
</gene>
<dbReference type="SUPFAM" id="SSF50494">
    <property type="entry name" value="Trypsin-like serine proteases"/>
    <property type="match status" value="1"/>
</dbReference>